<evidence type="ECO:0000313" key="2">
    <source>
        <dbReference type="EMBL" id="TFW72078.1"/>
    </source>
</evidence>
<name>A0A4Y9VU13_9PROT</name>
<feature type="transmembrane region" description="Helical" evidence="1">
    <location>
        <begin position="29"/>
        <end position="45"/>
    </location>
</feature>
<gene>
    <name evidence="2" type="ORF">C3Y98_04560</name>
</gene>
<evidence type="ECO:0008006" key="4">
    <source>
        <dbReference type="Google" id="ProtNLM"/>
    </source>
</evidence>
<keyword evidence="3" id="KW-1185">Reference proteome</keyword>
<evidence type="ECO:0000313" key="3">
    <source>
        <dbReference type="Proteomes" id="UP000297706"/>
    </source>
</evidence>
<keyword evidence="1" id="KW-1133">Transmembrane helix</keyword>
<dbReference type="Proteomes" id="UP000297706">
    <property type="component" value="Unassembled WGS sequence"/>
</dbReference>
<dbReference type="RefSeq" id="WP_135276927.1">
    <property type="nucleotide sequence ID" value="NZ_PQVH01000007.1"/>
</dbReference>
<dbReference type="Gene3D" id="3.30.70.2330">
    <property type="match status" value="1"/>
</dbReference>
<keyword evidence="1" id="KW-0812">Transmembrane</keyword>
<protein>
    <recommendedName>
        <fullName evidence="4">HIRAN domain-containing protein</fullName>
    </recommendedName>
</protein>
<accession>A0A4Y9VU13</accession>
<dbReference type="EMBL" id="PQVH01000007">
    <property type="protein sequence ID" value="TFW72078.1"/>
    <property type="molecule type" value="Genomic_DNA"/>
</dbReference>
<dbReference type="OrthoDB" id="8702168at2"/>
<organism evidence="2 3">
    <name type="scientific">Methylotenera oryzisoli</name>
    <dbReference type="NCBI Taxonomy" id="2080758"/>
    <lineage>
        <taxon>Bacteria</taxon>
        <taxon>Pseudomonadati</taxon>
        <taxon>Pseudomonadota</taxon>
        <taxon>Betaproteobacteria</taxon>
        <taxon>Nitrosomonadales</taxon>
        <taxon>Methylophilaceae</taxon>
        <taxon>Methylotenera</taxon>
    </lineage>
</organism>
<sequence>MKEDELQGVVAFAAIVGGIFWWIFSIKTGAIAALITLATVLYILYRAKNEEQTLPPISLTNGKNYWLNIKDINTSQLDIESNAGAYKDMFNFEAVGESNYQKALTSLMPNDGKIEDKHKAYFIANLILEDDNKFDKNAIAVEILGLKVGYIPKEENKQLRKQLKTISKNRSSFSCAASIIGGNNKSYGVWLDI</sequence>
<proteinExistence type="predicted"/>
<comment type="caution">
    <text evidence="2">The sequence shown here is derived from an EMBL/GenBank/DDBJ whole genome shotgun (WGS) entry which is preliminary data.</text>
</comment>
<dbReference type="AlphaFoldDB" id="A0A4Y9VU13"/>
<feature type="transmembrane region" description="Helical" evidence="1">
    <location>
        <begin position="6"/>
        <end position="24"/>
    </location>
</feature>
<reference evidence="2 3" key="1">
    <citation type="submission" date="2018-02" db="EMBL/GenBank/DDBJ databases">
        <title>A novel lanthanide dependent methylotroph, Methylotenera sp. La3113.</title>
        <authorList>
            <person name="Lv H."/>
            <person name="Tani A."/>
        </authorList>
    </citation>
    <scope>NUCLEOTIDE SEQUENCE [LARGE SCALE GENOMIC DNA]</scope>
    <source>
        <strain evidence="2 3">La3113</strain>
    </source>
</reference>
<keyword evidence="1" id="KW-0472">Membrane</keyword>
<evidence type="ECO:0000256" key="1">
    <source>
        <dbReference type="SAM" id="Phobius"/>
    </source>
</evidence>